<organism evidence="3">
    <name type="scientific">uncultured Microbacterium sp</name>
    <dbReference type="NCBI Taxonomy" id="191216"/>
    <lineage>
        <taxon>Bacteria</taxon>
        <taxon>Bacillati</taxon>
        <taxon>Actinomycetota</taxon>
        <taxon>Actinomycetes</taxon>
        <taxon>Micrococcales</taxon>
        <taxon>Microbacteriaceae</taxon>
        <taxon>Microbacterium</taxon>
        <taxon>environmental samples</taxon>
    </lineage>
</organism>
<gene>
    <name evidence="3" type="ORF">MIPYR_50008</name>
</gene>
<dbReference type="SUPFAM" id="SSF55961">
    <property type="entry name" value="Bet v1-like"/>
    <property type="match status" value="2"/>
</dbReference>
<dbReference type="EMBL" id="FLQR01000009">
    <property type="protein sequence ID" value="SBS73789.1"/>
    <property type="molecule type" value="Genomic_DNA"/>
</dbReference>
<dbReference type="CDD" id="cd07814">
    <property type="entry name" value="SRPBCC_CalC_Aha1-like"/>
    <property type="match status" value="1"/>
</dbReference>
<reference evidence="3" key="1">
    <citation type="submission" date="2016-03" db="EMBL/GenBank/DDBJ databases">
        <authorList>
            <person name="Ploux O."/>
        </authorList>
    </citation>
    <scope>NUCLEOTIDE SEQUENCE</scope>
    <source>
        <strain evidence="3">UC1</strain>
    </source>
</reference>
<name>A0A1Y5P8Z3_9MICO</name>
<feature type="domain" description="Activator of Hsp90 ATPase homologue 1/2-like C-terminal" evidence="2">
    <location>
        <begin position="171"/>
        <end position="297"/>
    </location>
</feature>
<dbReference type="InterPro" id="IPR023393">
    <property type="entry name" value="START-like_dom_sf"/>
</dbReference>
<protein>
    <recommendedName>
        <fullName evidence="2">Activator of Hsp90 ATPase homologue 1/2-like C-terminal domain-containing protein</fullName>
    </recommendedName>
</protein>
<dbReference type="AlphaFoldDB" id="A0A1Y5P8Z3"/>
<comment type="similarity">
    <text evidence="1">Belongs to the AHA1 family.</text>
</comment>
<evidence type="ECO:0000256" key="1">
    <source>
        <dbReference type="ARBA" id="ARBA00006817"/>
    </source>
</evidence>
<feature type="domain" description="Activator of Hsp90 ATPase homologue 1/2-like C-terminal" evidence="2">
    <location>
        <begin position="25"/>
        <end position="138"/>
    </location>
</feature>
<evidence type="ECO:0000259" key="2">
    <source>
        <dbReference type="Pfam" id="PF08327"/>
    </source>
</evidence>
<evidence type="ECO:0000313" key="3">
    <source>
        <dbReference type="EMBL" id="SBS73789.1"/>
    </source>
</evidence>
<dbReference type="Pfam" id="PF08327">
    <property type="entry name" value="AHSA1"/>
    <property type="match status" value="2"/>
</dbReference>
<dbReference type="Gene3D" id="3.30.530.20">
    <property type="match status" value="2"/>
</dbReference>
<accession>A0A1Y5P8Z3</accession>
<sequence length="298" mass="32934">MIEDFRRSLTGTAAEPVLRFARRYDASPGDLWSALTEPARLGRWLGEVTGDRIDGFRIAFADAPDRPAHASVEACEPHRLLVVHWEWQGERPSRIVVDLAPDGDGTALSLVHRLGEPDHVPEYGGGWEQCFATLATRFGGAWPGADAETLSAARWRDMQARALEIAVDLSASPERVWDAIARAEGLRTWWWTHWDDVDIAADPRPGGAYRIAAPGAGIVLEGRYLEVEAPTHLAFSWRWSDADGTSTDEACDLTIAAIDGGARLTVRHTGPWDDEAPAASYRQGWEFTLSRLRRTLEA</sequence>
<proteinExistence type="inferred from homology"/>
<dbReference type="RefSeq" id="WP_295576795.1">
    <property type="nucleotide sequence ID" value="NZ_FLQR01000009.1"/>
</dbReference>
<dbReference type="InterPro" id="IPR013538">
    <property type="entry name" value="ASHA1/2-like_C"/>
</dbReference>